<evidence type="ECO:0000256" key="3">
    <source>
        <dbReference type="ARBA" id="ARBA00022833"/>
    </source>
</evidence>
<proteinExistence type="predicted"/>
<keyword evidence="2" id="KW-0863">Zinc-finger</keyword>
<dbReference type="SMART" id="SM00355">
    <property type="entry name" value="ZnF_C2H2"/>
    <property type="match status" value="2"/>
</dbReference>
<sequence>MKVFTAVRDLILVNGVRKVSRNWGTWKYIFVLTQETSRFRRSSHLKVHARTHTKERPYECNVCCKRFSRADTLQTHVSIHSGEKAHQCQLCNASFIRTGQLRVHLRSHTGERPFQCDFCGKRFTQSHAPVSQVNCIPNYLSVTFAAYVLEKHEGIAIPRRFVGRSDWKSFDSKRVTNCLPDYHAPLL</sequence>
<evidence type="ECO:0000256" key="1">
    <source>
        <dbReference type="ARBA" id="ARBA00022723"/>
    </source>
</evidence>
<dbReference type="EMBL" id="OB664368">
    <property type="protein sequence ID" value="CAD7232207.1"/>
    <property type="molecule type" value="Genomic_DNA"/>
</dbReference>
<protein>
    <submittedName>
        <fullName evidence="4">Uncharacterized protein</fullName>
    </submittedName>
</protein>
<dbReference type="GO" id="GO:0000981">
    <property type="term" value="F:DNA-binding transcription factor activity, RNA polymerase II-specific"/>
    <property type="evidence" value="ECO:0007669"/>
    <property type="project" value="TreeGrafter"/>
</dbReference>
<feature type="non-terminal residue" evidence="4">
    <location>
        <position position="1"/>
    </location>
</feature>
<dbReference type="GO" id="GO:0000978">
    <property type="term" value="F:RNA polymerase II cis-regulatory region sequence-specific DNA binding"/>
    <property type="evidence" value="ECO:0007669"/>
    <property type="project" value="TreeGrafter"/>
</dbReference>
<dbReference type="InterPro" id="IPR013087">
    <property type="entry name" value="Znf_C2H2_type"/>
</dbReference>
<dbReference type="InterPro" id="IPR036236">
    <property type="entry name" value="Znf_C2H2_sf"/>
</dbReference>
<dbReference type="FunFam" id="3.30.160.60:FF:002343">
    <property type="entry name" value="Zinc finger protein 33A"/>
    <property type="match status" value="1"/>
</dbReference>
<dbReference type="FunFam" id="3.30.160.60:FF:000264">
    <property type="entry name" value="Zinc finger protein 236"/>
    <property type="match status" value="1"/>
</dbReference>
<dbReference type="PROSITE" id="PS00028">
    <property type="entry name" value="ZINC_FINGER_C2H2_1"/>
    <property type="match status" value="2"/>
</dbReference>
<name>A0A7R8WJP8_9CRUS</name>
<evidence type="ECO:0000256" key="2">
    <source>
        <dbReference type="ARBA" id="ARBA00022771"/>
    </source>
</evidence>
<dbReference type="Pfam" id="PF00096">
    <property type="entry name" value="zf-C2H2"/>
    <property type="match status" value="2"/>
</dbReference>
<dbReference type="PANTHER" id="PTHR23235">
    <property type="entry name" value="KRUEPPEL-LIKE TRANSCRIPTION FACTOR"/>
    <property type="match status" value="1"/>
</dbReference>
<dbReference type="FunFam" id="3.30.160.60:FF:000446">
    <property type="entry name" value="Zinc finger protein"/>
    <property type="match status" value="1"/>
</dbReference>
<keyword evidence="3" id="KW-0862">Zinc</keyword>
<dbReference type="GO" id="GO:0008270">
    <property type="term" value="F:zinc ion binding"/>
    <property type="evidence" value="ECO:0007669"/>
    <property type="project" value="UniProtKB-KW"/>
</dbReference>
<dbReference type="OrthoDB" id="5978418at2759"/>
<accession>A0A7R8WJP8</accession>
<organism evidence="4">
    <name type="scientific">Cyprideis torosa</name>
    <dbReference type="NCBI Taxonomy" id="163714"/>
    <lineage>
        <taxon>Eukaryota</taxon>
        <taxon>Metazoa</taxon>
        <taxon>Ecdysozoa</taxon>
        <taxon>Arthropoda</taxon>
        <taxon>Crustacea</taxon>
        <taxon>Oligostraca</taxon>
        <taxon>Ostracoda</taxon>
        <taxon>Podocopa</taxon>
        <taxon>Podocopida</taxon>
        <taxon>Cytherocopina</taxon>
        <taxon>Cytheroidea</taxon>
        <taxon>Cytherideidae</taxon>
        <taxon>Cyprideis</taxon>
    </lineage>
</organism>
<reference evidence="4" key="1">
    <citation type="submission" date="2020-11" db="EMBL/GenBank/DDBJ databases">
        <authorList>
            <person name="Tran Van P."/>
        </authorList>
    </citation>
    <scope>NUCLEOTIDE SEQUENCE</scope>
</reference>
<dbReference type="Gene3D" id="3.30.160.60">
    <property type="entry name" value="Classic Zinc Finger"/>
    <property type="match status" value="4"/>
</dbReference>
<dbReference type="GO" id="GO:0005634">
    <property type="term" value="C:nucleus"/>
    <property type="evidence" value="ECO:0007669"/>
    <property type="project" value="UniProtKB-ARBA"/>
</dbReference>
<dbReference type="SUPFAM" id="SSF57667">
    <property type="entry name" value="beta-beta-alpha zinc fingers"/>
    <property type="match status" value="2"/>
</dbReference>
<dbReference type="AlphaFoldDB" id="A0A7R8WJP8"/>
<keyword evidence="1" id="KW-0479">Metal-binding</keyword>
<gene>
    <name evidence="4" type="ORF">CTOB1V02_LOCUS10047</name>
</gene>
<dbReference type="PANTHER" id="PTHR23235:SF120">
    <property type="entry name" value="KRUPPEL-LIKE FACTOR 15"/>
    <property type="match status" value="1"/>
</dbReference>
<dbReference type="PROSITE" id="PS50157">
    <property type="entry name" value="ZINC_FINGER_C2H2_2"/>
    <property type="match status" value="3"/>
</dbReference>
<evidence type="ECO:0000313" key="4">
    <source>
        <dbReference type="EMBL" id="CAD7232207.1"/>
    </source>
</evidence>